<feature type="transmembrane region" description="Helical" evidence="6">
    <location>
        <begin position="101"/>
        <end position="121"/>
    </location>
</feature>
<feature type="transmembrane region" description="Helical" evidence="6">
    <location>
        <begin position="233"/>
        <end position="258"/>
    </location>
</feature>
<feature type="region of interest" description="Disordered" evidence="5">
    <location>
        <begin position="404"/>
        <end position="435"/>
    </location>
</feature>
<keyword evidence="3 6" id="KW-1133">Transmembrane helix</keyword>
<keyword evidence="9" id="KW-1185">Reference proteome</keyword>
<comment type="caution">
    <text evidence="8">The sequence shown here is derived from an EMBL/GenBank/DDBJ whole genome shotgun (WGS) entry which is preliminary data.</text>
</comment>
<dbReference type="InterPro" id="IPR038770">
    <property type="entry name" value="Na+/solute_symporter_sf"/>
</dbReference>
<gene>
    <name evidence="8" type="ORF">GHT07_14820</name>
</gene>
<evidence type="ECO:0000256" key="2">
    <source>
        <dbReference type="ARBA" id="ARBA00022692"/>
    </source>
</evidence>
<dbReference type="OrthoDB" id="8617652at2"/>
<feature type="transmembrane region" description="Helical" evidence="6">
    <location>
        <begin position="374"/>
        <end position="395"/>
    </location>
</feature>
<evidence type="ECO:0000313" key="9">
    <source>
        <dbReference type="Proteomes" id="UP000487350"/>
    </source>
</evidence>
<dbReference type="GO" id="GO:1902600">
    <property type="term" value="P:proton transmembrane transport"/>
    <property type="evidence" value="ECO:0007669"/>
    <property type="project" value="InterPro"/>
</dbReference>
<dbReference type="PANTHER" id="PTHR43021">
    <property type="entry name" value="NA(+)/H(+) ANTIPORTER-RELATED"/>
    <property type="match status" value="1"/>
</dbReference>
<dbReference type="Gene3D" id="1.20.1530.20">
    <property type="match status" value="1"/>
</dbReference>
<keyword evidence="4 6" id="KW-0472">Membrane</keyword>
<keyword evidence="2 6" id="KW-0812">Transmembrane</keyword>
<dbReference type="EMBL" id="WJBU01000014">
    <property type="protein sequence ID" value="MRD48558.1"/>
    <property type="molecule type" value="Genomic_DNA"/>
</dbReference>
<evidence type="ECO:0000256" key="5">
    <source>
        <dbReference type="SAM" id="MobiDB-lite"/>
    </source>
</evidence>
<feature type="domain" description="Cation/H+ exchanger transmembrane" evidence="7">
    <location>
        <begin position="33"/>
        <end position="391"/>
    </location>
</feature>
<evidence type="ECO:0000256" key="3">
    <source>
        <dbReference type="ARBA" id="ARBA00022989"/>
    </source>
</evidence>
<feature type="transmembrane region" description="Helical" evidence="6">
    <location>
        <begin position="196"/>
        <end position="221"/>
    </location>
</feature>
<evidence type="ECO:0000256" key="4">
    <source>
        <dbReference type="ARBA" id="ARBA00023136"/>
    </source>
</evidence>
<feature type="transmembrane region" description="Helical" evidence="6">
    <location>
        <begin position="72"/>
        <end position="89"/>
    </location>
</feature>
<feature type="transmembrane region" description="Helical" evidence="6">
    <location>
        <begin position="163"/>
        <end position="184"/>
    </location>
</feature>
<feature type="compositionally biased region" description="Low complexity" evidence="5">
    <location>
        <begin position="419"/>
        <end position="435"/>
    </location>
</feature>
<dbReference type="AlphaFoldDB" id="A0A844B1F6"/>
<dbReference type="RefSeq" id="WP_153585881.1">
    <property type="nucleotide sequence ID" value="NZ_WJBU01000014.1"/>
</dbReference>
<dbReference type="GO" id="GO:0016020">
    <property type="term" value="C:membrane"/>
    <property type="evidence" value="ECO:0007669"/>
    <property type="project" value="UniProtKB-SubCell"/>
</dbReference>
<feature type="transmembrane region" description="Helical" evidence="6">
    <location>
        <begin position="278"/>
        <end position="298"/>
    </location>
</feature>
<dbReference type="Pfam" id="PF00999">
    <property type="entry name" value="Na_H_Exchanger"/>
    <property type="match status" value="1"/>
</dbReference>
<dbReference type="GO" id="GO:0015297">
    <property type="term" value="F:antiporter activity"/>
    <property type="evidence" value="ECO:0007669"/>
    <property type="project" value="InterPro"/>
</dbReference>
<feature type="transmembrane region" description="Helical" evidence="6">
    <location>
        <begin position="20"/>
        <end position="37"/>
    </location>
</feature>
<dbReference type="PANTHER" id="PTHR43021:SF2">
    <property type="entry name" value="CATION_H+ EXCHANGER DOMAIN-CONTAINING PROTEIN"/>
    <property type="match status" value="1"/>
</dbReference>
<reference evidence="8 9" key="1">
    <citation type="submission" date="2019-11" db="EMBL/GenBank/DDBJ databases">
        <title>Caenimonas koreensis gen. nov., sp. nov., isolated from activated sludge.</title>
        <authorList>
            <person name="Seung H.R."/>
        </authorList>
    </citation>
    <scope>NUCLEOTIDE SEQUENCE [LARGE SCALE GENOMIC DNA]</scope>
    <source>
        <strain evidence="8 9">EMB320</strain>
    </source>
</reference>
<evidence type="ECO:0000256" key="1">
    <source>
        <dbReference type="ARBA" id="ARBA00004141"/>
    </source>
</evidence>
<sequence length="435" mass="45487">MNEIMAVWAEWIRPSAGLPTVQWSILMAVAAAAGHLLQRHVGLPKVVGYSLVGALAGLGGFTGAVWPLQGTALFLLELGVSVVLFEAGGRISLRWFRHNPMVLLQSVAESTLTALLVYYALRWFDVRPVVAEAVALVAMAASPAVLSRVIMDTRASGPVTERAMVLATLSTLYAFTLVSARTGVINRGEQSMTETLFPVLVVLGVSFVVGAFLALALRMALRVMSPTSENTSMLLISLLTAATALAAHFGGSAPLAALLCGMLLKQLNPRPWTWPRQLGIAASMLMLLMFVLVSVVAAKADWNPAVAGLVGAVVLARAAAKIIGVSAANWGSGTNWKQAIYTGCAMSPMSSVALLLVSQFVATLPEQGPRIASIALPAILLMEVVGAIITTFAIYRAGESSRQRAAEPLPGGSPPTVQAPGAFAPPFAAPGDTRG</sequence>
<evidence type="ECO:0000259" key="7">
    <source>
        <dbReference type="Pfam" id="PF00999"/>
    </source>
</evidence>
<proteinExistence type="predicted"/>
<feature type="transmembrane region" description="Helical" evidence="6">
    <location>
        <begin position="133"/>
        <end position="151"/>
    </location>
</feature>
<accession>A0A844B1F6</accession>
<evidence type="ECO:0000313" key="8">
    <source>
        <dbReference type="EMBL" id="MRD48558.1"/>
    </source>
</evidence>
<evidence type="ECO:0000256" key="6">
    <source>
        <dbReference type="SAM" id="Phobius"/>
    </source>
</evidence>
<feature type="transmembrane region" description="Helical" evidence="6">
    <location>
        <begin position="305"/>
        <end position="328"/>
    </location>
</feature>
<comment type="subcellular location">
    <subcellularLocation>
        <location evidence="1">Membrane</location>
        <topology evidence="1">Multi-pass membrane protein</topology>
    </subcellularLocation>
</comment>
<organism evidence="8 9">
    <name type="scientific">Caenimonas koreensis DSM 17982</name>
    <dbReference type="NCBI Taxonomy" id="1121255"/>
    <lineage>
        <taxon>Bacteria</taxon>
        <taxon>Pseudomonadati</taxon>
        <taxon>Pseudomonadota</taxon>
        <taxon>Betaproteobacteria</taxon>
        <taxon>Burkholderiales</taxon>
        <taxon>Comamonadaceae</taxon>
        <taxon>Caenimonas</taxon>
    </lineage>
</organism>
<feature type="transmembrane region" description="Helical" evidence="6">
    <location>
        <begin position="46"/>
        <end position="66"/>
    </location>
</feature>
<name>A0A844B1F6_9BURK</name>
<dbReference type="InterPro" id="IPR006153">
    <property type="entry name" value="Cation/H_exchanger_TM"/>
</dbReference>
<protein>
    <submittedName>
        <fullName evidence="8">Sodium:proton exchanger</fullName>
    </submittedName>
</protein>
<dbReference type="Proteomes" id="UP000487350">
    <property type="component" value="Unassembled WGS sequence"/>
</dbReference>